<evidence type="ECO:0000256" key="5">
    <source>
        <dbReference type="ARBA" id="ARBA00022692"/>
    </source>
</evidence>
<feature type="transmembrane region" description="Helical" evidence="9">
    <location>
        <begin position="150"/>
        <end position="168"/>
    </location>
</feature>
<dbReference type="GO" id="GO:0005304">
    <property type="term" value="F:L-valine transmembrane transporter activity"/>
    <property type="evidence" value="ECO:0007669"/>
    <property type="project" value="TreeGrafter"/>
</dbReference>
<dbReference type="OrthoDB" id="9783920at2"/>
<keyword evidence="7 9" id="KW-1133">Transmembrane helix</keyword>
<feature type="transmembrane region" description="Helical" evidence="9">
    <location>
        <begin position="44"/>
        <end position="67"/>
    </location>
</feature>
<feature type="transmembrane region" description="Helical" evidence="9">
    <location>
        <begin position="231"/>
        <end position="254"/>
    </location>
</feature>
<evidence type="ECO:0000256" key="4">
    <source>
        <dbReference type="ARBA" id="ARBA00022475"/>
    </source>
</evidence>
<sequence length="444" mass="47522">MKQKLSIRELFTLGFFMLALFLGAGNIIFPPLLGQEAGQSLWPAILGFLATGVGLPLVAIITVSIAGNIDVLSKRVHPLFQMIFPFVIYLAIGPFFGIPRTATVAYEIGVFPFLSENNDIIMFVSTLLFFGLTYLLALNPAKLVDRIGKVITPVLLILIVLIAVRGFISPLGPIGDATGKYMDKAFSSGFVEGYLTMDALAALVFGLVVINRIKDKGITEVSQIRSYTVKAGVIAGAGLSFVYLSLAYIGATSVNMTGIQDNGGAILTNVTSTFFGSMGTLILAFVIIFACLTTSIGLVSACGEFLTQRFKKIPYSVITAILCLFSLTMANLGLSQLISVSLPILTMIYPIAIVLIILSIGNTVKPVPRFVFAGAIIGAGFISVYDGLYTAGLQVEAITNVLSYLPLYEYGAGWIVPSILGGLLSFMIYGIGILLNLRKQSHIY</sequence>
<evidence type="ECO:0000256" key="8">
    <source>
        <dbReference type="ARBA" id="ARBA00023136"/>
    </source>
</evidence>
<keyword evidence="8 9" id="KW-0472">Membrane</keyword>
<dbReference type="STRING" id="237682.SAMN05421676_103146"/>
<dbReference type="GO" id="GO:0015818">
    <property type="term" value="P:isoleucine transport"/>
    <property type="evidence" value="ECO:0007669"/>
    <property type="project" value="TreeGrafter"/>
</dbReference>
<dbReference type="Pfam" id="PF05525">
    <property type="entry name" value="Branch_AA_trans"/>
    <property type="match status" value="1"/>
</dbReference>
<protein>
    <recommendedName>
        <fullName evidence="9">Branched-chain amino acid transport system carrier protein</fullName>
    </recommendedName>
</protein>
<dbReference type="AlphaFoldDB" id="A0A1I0CG76"/>
<dbReference type="PANTHER" id="PTHR30588">
    <property type="entry name" value="BRANCHED-CHAIN AMINO ACID TRANSPORT SYSTEM 2 CARRIER PROTEIN"/>
    <property type="match status" value="1"/>
</dbReference>
<dbReference type="NCBIfam" id="TIGR00796">
    <property type="entry name" value="livcs"/>
    <property type="match status" value="1"/>
</dbReference>
<feature type="transmembrane region" description="Helical" evidence="9">
    <location>
        <begin position="340"/>
        <end position="358"/>
    </location>
</feature>
<keyword evidence="5 9" id="KW-0812">Transmembrane</keyword>
<feature type="transmembrane region" description="Helical" evidence="9">
    <location>
        <begin position="313"/>
        <end position="334"/>
    </location>
</feature>
<feature type="transmembrane region" description="Helical" evidence="9">
    <location>
        <begin position="370"/>
        <end position="392"/>
    </location>
</feature>
<comment type="function">
    <text evidence="9">Component of the transport system for branched-chain amino acids.</text>
</comment>
<dbReference type="RefSeq" id="WP_093132790.1">
    <property type="nucleotide sequence ID" value="NZ_FOHJ01000003.1"/>
</dbReference>
<feature type="transmembrane region" description="Helical" evidence="9">
    <location>
        <begin position="274"/>
        <end position="301"/>
    </location>
</feature>
<name>A0A1I0CG76_9BACI</name>
<dbReference type="Proteomes" id="UP000199095">
    <property type="component" value="Unassembled WGS sequence"/>
</dbReference>
<keyword evidence="6 9" id="KW-0029">Amino-acid transport</keyword>
<feature type="transmembrane region" description="Helical" evidence="9">
    <location>
        <begin position="120"/>
        <end position="138"/>
    </location>
</feature>
<keyword evidence="4" id="KW-1003">Cell membrane</keyword>
<feature type="transmembrane region" description="Helical" evidence="9">
    <location>
        <begin position="412"/>
        <end position="437"/>
    </location>
</feature>
<feature type="transmembrane region" description="Helical" evidence="9">
    <location>
        <begin position="79"/>
        <end position="100"/>
    </location>
</feature>
<evidence type="ECO:0000256" key="3">
    <source>
        <dbReference type="ARBA" id="ARBA00022448"/>
    </source>
</evidence>
<dbReference type="PANTHER" id="PTHR30588:SF8">
    <property type="entry name" value="BRANCHED-CHAIN AMINO ACID PERMEASE BRAB"/>
    <property type="match status" value="1"/>
</dbReference>
<gene>
    <name evidence="10" type="ORF">SAMN05421676_103146</name>
</gene>
<reference evidence="11" key="1">
    <citation type="submission" date="2016-10" db="EMBL/GenBank/DDBJ databases">
        <authorList>
            <person name="Varghese N."/>
            <person name="Submissions S."/>
        </authorList>
    </citation>
    <scope>NUCLEOTIDE SEQUENCE [LARGE SCALE GENOMIC DNA]</scope>
    <source>
        <strain evidence="11">CGMCC 1.3566</strain>
    </source>
</reference>
<comment type="subcellular location">
    <subcellularLocation>
        <location evidence="1 9">Cell membrane</location>
        <topology evidence="1 9">Multi-pass membrane protein</topology>
    </subcellularLocation>
</comment>
<comment type="similarity">
    <text evidence="2 9">Belongs to the branched chain amino acid transporter family.</text>
</comment>
<dbReference type="GO" id="GO:0015820">
    <property type="term" value="P:L-leucine transport"/>
    <property type="evidence" value="ECO:0007669"/>
    <property type="project" value="TreeGrafter"/>
</dbReference>
<comment type="caution">
    <text evidence="9">Lacks conserved residue(s) required for the propagation of feature annotation.</text>
</comment>
<dbReference type="GO" id="GO:0015188">
    <property type="term" value="F:L-isoleucine transmembrane transporter activity"/>
    <property type="evidence" value="ECO:0007669"/>
    <property type="project" value="TreeGrafter"/>
</dbReference>
<evidence type="ECO:0000256" key="1">
    <source>
        <dbReference type="ARBA" id="ARBA00004651"/>
    </source>
</evidence>
<evidence type="ECO:0000256" key="2">
    <source>
        <dbReference type="ARBA" id="ARBA00008540"/>
    </source>
</evidence>
<evidence type="ECO:0000256" key="6">
    <source>
        <dbReference type="ARBA" id="ARBA00022970"/>
    </source>
</evidence>
<proteinExistence type="inferred from homology"/>
<evidence type="ECO:0000313" key="11">
    <source>
        <dbReference type="Proteomes" id="UP000199095"/>
    </source>
</evidence>
<evidence type="ECO:0000313" key="10">
    <source>
        <dbReference type="EMBL" id="SET18083.1"/>
    </source>
</evidence>
<keyword evidence="11" id="KW-1185">Reference proteome</keyword>
<accession>A0A1I0CG76</accession>
<dbReference type="EMBL" id="FOHJ01000003">
    <property type="protein sequence ID" value="SET18083.1"/>
    <property type="molecule type" value="Genomic_DNA"/>
</dbReference>
<evidence type="ECO:0000256" key="9">
    <source>
        <dbReference type="RuleBase" id="RU362122"/>
    </source>
</evidence>
<organism evidence="10 11">
    <name type="scientific">Salinibacillus kushneri</name>
    <dbReference type="NCBI Taxonomy" id="237682"/>
    <lineage>
        <taxon>Bacteria</taxon>
        <taxon>Bacillati</taxon>
        <taxon>Bacillota</taxon>
        <taxon>Bacilli</taxon>
        <taxon>Bacillales</taxon>
        <taxon>Bacillaceae</taxon>
        <taxon>Salinibacillus</taxon>
    </lineage>
</organism>
<dbReference type="GO" id="GO:0015190">
    <property type="term" value="F:L-leucine transmembrane transporter activity"/>
    <property type="evidence" value="ECO:0007669"/>
    <property type="project" value="TreeGrafter"/>
</dbReference>
<dbReference type="InterPro" id="IPR004685">
    <property type="entry name" value="Brnchd-chn_aa_trnsp_Livcs"/>
</dbReference>
<feature type="transmembrane region" description="Helical" evidence="9">
    <location>
        <begin position="188"/>
        <end position="210"/>
    </location>
</feature>
<dbReference type="GO" id="GO:0005886">
    <property type="term" value="C:plasma membrane"/>
    <property type="evidence" value="ECO:0007669"/>
    <property type="project" value="UniProtKB-SubCell"/>
</dbReference>
<evidence type="ECO:0000256" key="7">
    <source>
        <dbReference type="ARBA" id="ARBA00022989"/>
    </source>
</evidence>
<keyword evidence="3 9" id="KW-0813">Transport</keyword>